<dbReference type="Proteomes" id="UP000092247">
    <property type="component" value="Unassembled WGS sequence"/>
</dbReference>
<sequence>MNERGMSLPEVLICTFVFAVLMTGLLRYHQLLNSGKHRQYDDVRTVRRLHQLMRFTADPGTLQQMMNTTLSSRWQWENRQENVAPGCVSVTIRLVSERQLTASRWHCMQGQKNVYDLSLQ</sequence>
<dbReference type="NCBIfam" id="TIGR02532">
    <property type="entry name" value="IV_pilin_GFxxxE"/>
    <property type="match status" value="1"/>
</dbReference>
<evidence type="ECO:0000313" key="4">
    <source>
        <dbReference type="EMBL" id="OBU03001.1"/>
    </source>
</evidence>
<keyword evidence="2" id="KW-0812">Transmembrane</keyword>
<accession>A0A1B8H1Q3</accession>
<feature type="transmembrane region" description="Helical" evidence="2">
    <location>
        <begin position="6"/>
        <end position="28"/>
    </location>
</feature>
<dbReference type="InterPro" id="IPR022204">
    <property type="entry name" value="PpdC-like_C"/>
</dbReference>
<evidence type="ECO:0000256" key="2">
    <source>
        <dbReference type="SAM" id="Phobius"/>
    </source>
</evidence>
<evidence type="ECO:0000256" key="1">
    <source>
        <dbReference type="ARBA" id="ARBA00004167"/>
    </source>
</evidence>
<keyword evidence="2" id="KW-1133">Transmembrane helix</keyword>
<dbReference type="GO" id="GO:0016020">
    <property type="term" value="C:membrane"/>
    <property type="evidence" value="ECO:0007669"/>
    <property type="project" value="UniProtKB-SubCell"/>
</dbReference>
<comment type="caution">
    <text evidence="4">The sequence shown here is derived from an EMBL/GenBank/DDBJ whole genome shotgun (WGS) entry which is preliminary data.</text>
</comment>
<dbReference type="RefSeq" id="WP_067426288.1">
    <property type="nucleotide sequence ID" value="NZ_LZEX01000044.1"/>
</dbReference>
<keyword evidence="2" id="KW-0472">Membrane</keyword>
<dbReference type="AlphaFoldDB" id="A0A1B8H1Q3"/>
<comment type="subcellular location">
    <subcellularLocation>
        <location evidence="1">Membrane</location>
        <topology evidence="1">Single-pass membrane protein</topology>
    </subcellularLocation>
</comment>
<evidence type="ECO:0000313" key="5">
    <source>
        <dbReference type="Proteomes" id="UP000092247"/>
    </source>
</evidence>
<dbReference type="Pfam" id="PF07963">
    <property type="entry name" value="N_methyl"/>
    <property type="match status" value="1"/>
</dbReference>
<reference evidence="4 5" key="1">
    <citation type="submission" date="2016-06" db="EMBL/GenBank/DDBJ databases">
        <authorList>
            <person name="Kjaerup R.B."/>
            <person name="Dalgaard T.S."/>
            <person name="Juul-Madsen H.R."/>
        </authorList>
    </citation>
    <scope>NUCLEOTIDE SEQUENCE [LARGE SCALE GENOMIC DNA]</scope>
    <source>
        <strain evidence="4 5">GCSL-Mp3</strain>
    </source>
</reference>
<name>A0A1B8H1Q3_9GAMM</name>
<gene>
    <name evidence="4" type="ORF">AYY17_11975</name>
</gene>
<organism evidence="4 5">
    <name type="scientific">Morganella psychrotolerans</name>
    <dbReference type="NCBI Taxonomy" id="368603"/>
    <lineage>
        <taxon>Bacteria</taxon>
        <taxon>Pseudomonadati</taxon>
        <taxon>Pseudomonadota</taxon>
        <taxon>Gammaproteobacteria</taxon>
        <taxon>Enterobacterales</taxon>
        <taxon>Morganellaceae</taxon>
        <taxon>Morganella</taxon>
    </lineage>
</organism>
<dbReference type="EMBL" id="LZEX01000044">
    <property type="protein sequence ID" value="OBU03001.1"/>
    <property type="molecule type" value="Genomic_DNA"/>
</dbReference>
<evidence type="ECO:0000259" key="3">
    <source>
        <dbReference type="Pfam" id="PF12528"/>
    </source>
</evidence>
<dbReference type="InterPro" id="IPR012902">
    <property type="entry name" value="N_methyl_site"/>
</dbReference>
<feature type="domain" description="Prepilin peptidase dependent protein C-like C-terminal" evidence="3">
    <location>
        <begin position="28"/>
        <end position="108"/>
    </location>
</feature>
<proteinExistence type="predicted"/>
<protein>
    <submittedName>
        <fullName evidence="4">Prepilin-type N-terminal cleavage/methylation domain-containing protein</fullName>
    </submittedName>
</protein>
<dbReference type="STRING" id="368603.AYY16_14840"/>
<dbReference type="Pfam" id="PF12528">
    <property type="entry name" value="T2SSppdC"/>
    <property type="match status" value="1"/>
</dbReference>